<evidence type="ECO:0000256" key="2">
    <source>
        <dbReference type="ARBA" id="ARBA00022679"/>
    </source>
</evidence>
<dbReference type="Gene3D" id="3.90.550.10">
    <property type="entry name" value="Spore Coat Polysaccharide Biosynthesis Protein SpsA, Chain A"/>
    <property type="match status" value="1"/>
</dbReference>
<comment type="subcellular location">
    <subcellularLocation>
        <location evidence="8">Cytoplasm</location>
    </subcellularLocation>
</comment>
<comment type="caution">
    <text evidence="8">Lacks conserved residue(s) required for the propagation of feature annotation.</text>
</comment>
<evidence type="ECO:0000259" key="9">
    <source>
        <dbReference type="Pfam" id="PF12804"/>
    </source>
</evidence>
<evidence type="ECO:0000256" key="4">
    <source>
        <dbReference type="ARBA" id="ARBA00022741"/>
    </source>
</evidence>
<keyword evidence="11" id="KW-1185">Reference proteome</keyword>
<feature type="binding site" evidence="8">
    <location>
        <position position="168"/>
    </location>
    <ligand>
        <name>GTP</name>
        <dbReference type="ChEBI" id="CHEBI:37565"/>
    </ligand>
</feature>
<dbReference type="Proteomes" id="UP000649799">
    <property type="component" value="Unassembled WGS sequence"/>
</dbReference>
<feature type="binding site" evidence="8">
    <location>
        <position position="197"/>
    </location>
    <ligand>
        <name>Mg(2+)</name>
        <dbReference type="ChEBI" id="CHEBI:18420"/>
    </ligand>
</feature>
<keyword evidence="1 8" id="KW-0963">Cytoplasm</keyword>
<evidence type="ECO:0000256" key="5">
    <source>
        <dbReference type="ARBA" id="ARBA00022842"/>
    </source>
</evidence>
<gene>
    <name evidence="8" type="primary">mobA</name>
    <name evidence="10" type="ORF">G9Q97_11650</name>
</gene>
<evidence type="ECO:0000256" key="6">
    <source>
        <dbReference type="ARBA" id="ARBA00023134"/>
    </source>
</evidence>
<dbReference type="InterPro" id="IPR013482">
    <property type="entry name" value="Molybde_CF_guanTrfase"/>
</dbReference>
<dbReference type="PANTHER" id="PTHR19136">
    <property type="entry name" value="MOLYBDENUM COFACTOR GUANYLYLTRANSFERASE"/>
    <property type="match status" value="1"/>
</dbReference>
<dbReference type="EC" id="2.7.7.77" evidence="8"/>
<accession>A0ABX0H6P9</accession>
<feature type="binding site" evidence="8">
    <location>
        <begin position="110"/>
        <end position="112"/>
    </location>
    <ligand>
        <name>GTP</name>
        <dbReference type="ChEBI" id="CHEBI:37565"/>
    </ligand>
</feature>
<dbReference type="HAMAP" id="MF_00316">
    <property type="entry name" value="MobA"/>
    <property type="match status" value="1"/>
</dbReference>
<comment type="caution">
    <text evidence="10">The sequence shown here is derived from an EMBL/GenBank/DDBJ whole genome shotgun (WGS) entry which is preliminary data.</text>
</comment>
<evidence type="ECO:0000256" key="7">
    <source>
        <dbReference type="ARBA" id="ARBA00023150"/>
    </source>
</evidence>
<dbReference type="InterPro" id="IPR029044">
    <property type="entry name" value="Nucleotide-diphossugar_trans"/>
</dbReference>
<protein>
    <recommendedName>
        <fullName evidence="8">Probable molybdenum cofactor guanylyltransferase</fullName>
        <shortName evidence="8">MoCo guanylyltransferase</shortName>
        <ecNumber evidence="8">2.7.7.77</ecNumber>
    </recommendedName>
    <alternativeName>
        <fullName evidence="8">GTP:molybdopterin guanylyltransferase</fullName>
    </alternativeName>
    <alternativeName>
        <fullName evidence="8">Mo-MPT guanylyltransferase</fullName>
    </alternativeName>
    <alternativeName>
        <fullName evidence="8">Molybdopterin guanylyltransferase</fullName>
    </alternativeName>
    <alternativeName>
        <fullName evidence="8">Molybdopterin-guanine dinucleotide synthase</fullName>
        <shortName evidence="8">MGD synthase</shortName>
    </alternativeName>
</protein>
<dbReference type="CDD" id="cd02503">
    <property type="entry name" value="MobA"/>
    <property type="match status" value="1"/>
</dbReference>
<name>A0ABX0H6P9_9BACT</name>
<dbReference type="Pfam" id="PF12804">
    <property type="entry name" value="NTP_transf_3"/>
    <property type="match status" value="1"/>
</dbReference>
<keyword evidence="3 8" id="KW-0479">Metal-binding</keyword>
<comment type="similarity">
    <text evidence="8">Belongs to the MobA family.</text>
</comment>
<sequence length="299" mass="34017">MRLEETSVFEQREWLNRQDLVLINANHFKATHQVLVIDPKKPLDKKLSKLTQVSLILLKEGVSEIPEVVREHLPNWKEIPVFGIQETDRLAGFVKDFIINNRPKVNGLVLVGGKSTRMGRDKYKLAYHGKSQKDYMMDLLAPFCDAVYLSCNPDQAGEFQNSYPLVTDTVLHLGPFGGLLSAFMKDPDKAWLTVACDLPFLSEKTIQYLIAHRNPSKLATAFLDPKGEFPEPLVTLWEPRAYPVMYRFLSQGYSCPRKVLINSAIELLEAPDTSEFQNINYPEDHEAAMTVLKSKNPKI</sequence>
<dbReference type="PANTHER" id="PTHR19136:SF81">
    <property type="entry name" value="MOLYBDENUM COFACTOR GUANYLYLTRANSFERASE"/>
    <property type="match status" value="1"/>
</dbReference>
<organism evidence="10 11">
    <name type="scientific">Cyclobacterium plantarum</name>
    <dbReference type="NCBI Taxonomy" id="2716263"/>
    <lineage>
        <taxon>Bacteria</taxon>
        <taxon>Pseudomonadati</taxon>
        <taxon>Bacteroidota</taxon>
        <taxon>Cytophagia</taxon>
        <taxon>Cytophagales</taxon>
        <taxon>Cyclobacteriaceae</taxon>
        <taxon>Cyclobacterium</taxon>
    </lineage>
</organism>
<keyword evidence="7 8" id="KW-0501">Molybdenum cofactor biosynthesis</keyword>
<keyword evidence="2 8" id="KW-0808">Transferase</keyword>
<evidence type="ECO:0000256" key="1">
    <source>
        <dbReference type="ARBA" id="ARBA00022490"/>
    </source>
</evidence>
<feature type="binding site" evidence="8">
    <location>
        <position position="197"/>
    </location>
    <ligand>
        <name>GTP</name>
        <dbReference type="ChEBI" id="CHEBI:37565"/>
    </ligand>
</feature>
<comment type="domain">
    <text evidence="8">The N-terminal domain determines nucleotide recognition and specific binding, while the C-terminal domain determines the specific binding to the target protein.</text>
</comment>
<reference evidence="10 11" key="1">
    <citation type="submission" date="2020-03" db="EMBL/GenBank/DDBJ databases">
        <title>Cyclobacterium plantarum sp. nov., a marine bacterium isolated from a coastal-marine wetland.</title>
        <authorList>
            <person name="Sanchez-Porro C."/>
            <person name="Ventosa A."/>
            <person name="Amoozegar M."/>
        </authorList>
    </citation>
    <scope>NUCLEOTIDE SEQUENCE [LARGE SCALE GENOMIC DNA]</scope>
    <source>
        <strain evidence="10 11">GBPx2</strain>
    </source>
</reference>
<evidence type="ECO:0000313" key="10">
    <source>
        <dbReference type="EMBL" id="NHE57463.1"/>
    </source>
</evidence>
<keyword evidence="5 8" id="KW-0460">Magnesium</keyword>
<feature type="domain" description="MobA-like NTP transferase" evidence="9">
    <location>
        <begin position="107"/>
        <end position="251"/>
    </location>
</feature>
<evidence type="ECO:0000313" key="11">
    <source>
        <dbReference type="Proteomes" id="UP000649799"/>
    </source>
</evidence>
<feature type="binding site" evidence="8">
    <location>
        <position position="122"/>
    </location>
    <ligand>
        <name>GTP</name>
        <dbReference type="ChEBI" id="CHEBI:37565"/>
    </ligand>
</feature>
<evidence type="ECO:0000256" key="8">
    <source>
        <dbReference type="HAMAP-Rule" id="MF_00316"/>
    </source>
</evidence>
<dbReference type="SUPFAM" id="SSF53448">
    <property type="entry name" value="Nucleotide-diphospho-sugar transferases"/>
    <property type="match status" value="1"/>
</dbReference>
<dbReference type="GO" id="GO:0016740">
    <property type="term" value="F:transferase activity"/>
    <property type="evidence" value="ECO:0007669"/>
    <property type="project" value="UniProtKB-KW"/>
</dbReference>
<evidence type="ECO:0000256" key="3">
    <source>
        <dbReference type="ARBA" id="ARBA00022723"/>
    </source>
</evidence>
<proteinExistence type="inferred from homology"/>
<comment type="function">
    <text evidence="8">Transfers a GMP moiety from GTP to Mo-molybdopterin (Mo-MPT) cofactor (Moco or molybdenum cofactor) to form Mo-molybdopterin guanine dinucleotide (Mo-MGD) cofactor.</text>
</comment>
<dbReference type="EMBL" id="JAANYN010000004">
    <property type="protein sequence ID" value="NHE57463.1"/>
    <property type="molecule type" value="Genomic_DNA"/>
</dbReference>
<comment type="cofactor">
    <cofactor evidence="8">
        <name>Mg(2+)</name>
        <dbReference type="ChEBI" id="CHEBI:18420"/>
    </cofactor>
</comment>
<keyword evidence="4 8" id="KW-0547">Nucleotide-binding</keyword>
<comment type="catalytic activity">
    <reaction evidence="8">
        <text>Mo-molybdopterin + GTP + H(+) = Mo-molybdopterin guanine dinucleotide + diphosphate</text>
        <dbReference type="Rhea" id="RHEA:34243"/>
        <dbReference type="ChEBI" id="CHEBI:15378"/>
        <dbReference type="ChEBI" id="CHEBI:33019"/>
        <dbReference type="ChEBI" id="CHEBI:37565"/>
        <dbReference type="ChEBI" id="CHEBI:71302"/>
        <dbReference type="ChEBI" id="CHEBI:71310"/>
        <dbReference type="EC" id="2.7.7.77"/>
    </reaction>
</comment>
<keyword evidence="6 8" id="KW-0342">GTP-binding</keyword>
<dbReference type="InterPro" id="IPR025877">
    <property type="entry name" value="MobA-like_NTP_Trfase"/>
</dbReference>